<keyword evidence="3" id="KW-1185">Reference proteome</keyword>
<dbReference type="AlphaFoldDB" id="A0A813DQ07"/>
<dbReference type="EMBL" id="CAJNNV010003109">
    <property type="protein sequence ID" value="CAE8588386.1"/>
    <property type="molecule type" value="Genomic_DNA"/>
</dbReference>
<protein>
    <submittedName>
        <fullName evidence="2">Uncharacterized protein</fullName>
    </submittedName>
</protein>
<organism evidence="2 3">
    <name type="scientific">Polarella glacialis</name>
    <name type="common">Dinoflagellate</name>
    <dbReference type="NCBI Taxonomy" id="89957"/>
    <lineage>
        <taxon>Eukaryota</taxon>
        <taxon>Sar</taxon>
        <taxon>Alveolata</taxon>
        <taxon>Dinophyceae</taxon>
        <taxon>Suessiales</taxon>
        <taxon>Suessiaceae</taxon>
        <taxon>Polarella</taxon>
    </lineage>
</organism>
<accession>A0A813DQ07</accession>
<gene>
    <name evidence="2" type="ORF">PGLA1383_LOCUS7187</name>
</gene>
<proteinExistence type="predicted"/>
<name>A0A813DQ07_POLGL</name>
<feature type="region of interest" description="Disordered" evidence="1">
    <location>
        <begin position="1"/>
        <end position="57"/>
    </location>
</feature>
<evidence type="ECO:0000256" key="1">
    <source>
        <dbReference type="SAM" id="MobiDB-lite"/>
    </source>
</evidence>
<evidence type="ECO:0000313" key="2">
    <source>
        <dbReference type="EMBL" id="CAE8588386.1"/>
    </source>
</evidence>
<dbReference type="Proteomes" id="UP000654075">
    <property type="component" value="Unassembled WGS sequence"/>
</dbReference>
<sequence>MGWDKWKEEGKEEKKDDGWGYGGGHRDSWGKESKDSQSWSNGSKRGYTDDWSSGGDWSKRGRWEAETKQEVPPHHSPPALYSFRDRRPVLADVAGFELGQNPSGRKLGLTGHAATGDELTALLSHCAARSQTHFAFASVERVEQVTEAAPAAPSATLREVMVPGSAPRGLAVGWVLWAAAYPSARGQPLECPDGPGGLWTALLAQVELSYSWMSAGRLRDARGLLADAIEVATTDLKVAHECSLGLASAYRALALSHAAEPGLDGRAKRRALQVALRFQHLSSNWLTHTFVKRAETSAAYIDNSAWPITLQESADEHRAVAAQLSQDGTHAAHRPGPRLIPHDYRHQGLSLLIVSLCAYPEGHVLPRSSSALIALEQQA</sequence>
<evidence type="ECO:0000313" key="3">
    <source>
        <dbReference type="Proteomes" id="UP000654075"/>
    </source>
</evidence>
<reference evidence="2" key="1">
    <citation type="submission" date="2021-02" db="EMBL/GenBank/DDBJ databases">
        <authorList>
            <person name="Dougan E. K."/>
            <person name="Rhodes N."/>
            <person name="Thang M."/>
            <person name="Chan C."/>
        </authorList>
    </citation>
    <scope>NUCLEOTIDE SEQUENCE</scope>
</reference>
<feature type="compositionally biased region" description="Basic and acidic residues" evidence="1">
    <location>
        <begin position="1"/>
        <end position="35"/>
    </location>
</feature>
<comment type="caution">
    <text evidence="2">The sequence shown here is derived from an EMBL/GenBank/DDBJ whole genome shotgun (WGS) entry which is preliminary data.</text>
</comment>